<evidence type="ECO:0000256" key="3">
    <source>
        <dbReference type="ARBA" id="ARBA00022692"/>
    </source>
</evidence>
<name>W0HKH0_9GAMM</name>
<comment type="subcellular location">
    <subcellularLocation>
        <location evidence="1">Membrane</location>
        <topology evidence="1">Multi-pass membrane protein</topology>
    </subcellularLocation>
</comment>
<dbReference type="GO" id="GO:0015093">
    <property type="term" value="F:ferrous iron transmembrane transporter activity"/>
    <property type="evidence" value="ECO:0007669"/>
    <property type="project" value="TreeGrafter"/>
</dbReference>
<dbReference type="SUPFAM" id="SSF103473">
    <property type="entry name" value="MFS general substrate transporter"/>
    <property type="match status" value="1"/>
</dbReference>
<dbReference type="InterPro" id="IPR036259">
    <property type="entry name" value="MFS_trans_sf"/>
</dbReference>
<keyword evidence="8" id="KW-1185">Reference proteome</keyword>
<feature type="transmembrane region" description="Helical" evidence="6">
    <location>
        <begin position="183"/>
        <end position="203"/>
    </location>
</feature>
<dbReference type="HOGENOM" id="CLU_077905_0_0_6"/>
<dbReference type="EMBL" id="CP006568">
    <property type="protein sequence ID" value="AHF74376.1"/>
    <property type="molecule type" value="Genomic_DNA"/>
</dbReference>
<evidence type="ECO:0000313" key="7">
    <source>
        <dbReference type="EMBL" id="AHF74376.1"/>
    </source>
</evidence>
<dbReference type="PATRIC" id="fig|2342.5.peg.2996"/>
<feature type="transmembrane region" description="Helical" evidence="6">
    <location>
        <begin position="248"/>
        <end position="266"/>
    </location>
</feature>
<keyword evidence="3 6" id="KW-0812">Transmembrane</keyword>
<dbReference type="PANTHER" id="PTHR31632:SF2">
    <property type="entry name" value="PLASMA MEMBRANE IRON PERMEASE"/>
    <property type="match status" value="1"/>
</dbReference>
<feature type="transmembrane region" description="Helical" evidence="6">
    <location>
        <begin position="148"/>
        <end position="171"/>
    </location>
</feature>
<evidence type="ECO:0000256" key="5">
    <source>
        <dbReference type="ARBA" id="ARBA00023136"/>
    </source>
</evidence>
<feature type="transmembrane region" description="Helical" evidence="6">
    <location>
        <begin position="70"/>
        <end position="90"/>
    </location>
</feature>
<feature type="transmembrane region" description="Helical" evidence="6">
    <location>
        <begin position="117"/>
        <end position="142"/>
    </location>
</feature>
<dbReference type="NCBIfam" id="NF041756">
    <property type="entry name" value="EfeU"/>
    <property type="match status" value="1"/>
</dbReference>
<sequence>MFVPFLIMFREGLEAALIVSLIAGYLKKTGRGQLLTRVWLGAITAALLCLALGLAINATTGEFSQKEQDLFEGIVAVIAVAVLIWMVLWMRKMSRSVKNQLEMAVDQALAQSQRQGWALTGMVFFAVAREGLESVFFLLAAFSQDVGIAAPIGAVLGLACAIALGMVMYWTGIRLPLAAFFKWTSVFILFVAAGLAAGAIHAFHEAGLWNGYQSIAFDWSQVLSTHTLFGTLLEGLLGYQETPTVSEVAVYLLYLVPALILFFLPSRHSRAATLAK</sequence>
<feature type="transmembrane region" description="Helical" evidence="6">
    <location>
        <begin position="6"/>
        <end position="26"/>
    </location>
</feature>
<evidence type="ECO:0000256" key="6">
    <source>
        <dbReference type="SAM" id="Phobius"/>
    </source>
</evidence>
<accession>W0HKH0</accession>
<dbReference type="Proteomes" id="UP000019025">
    <property type="component" value="Chromosome"/>
</dbReference>
<evidence type="ECO:0000313" key="8">
    <source>
        <dbReference type="Proteomes" id="UP000019025"/>
    </source>
</evidence>
<feature type="transmembrane region" description="Helical" evidence="6">
    <location>
        <begin position="38"/>
        <end position="58"/>
    </location>
</feature>
<organism evidence="7 8">
    <name type="scientific">Candidatus Sodalis pierantonii str. SOPE</name>
    <dbReference type="NCBI Taxonomy" id="2342"/>
    <lineage>
        <taxon>Bacteria</taxon>
        <taxon>Pseudomonadati</taxon>
        <taxon>Pseudomonadota</taxon>
        <taxon>Gammaproteobacteria</taxon>
        <taxon>Enterobacterales</taxon>
        <taxon>Bruguierivoracaceae</taxon>
        <taxon>Sodalis</taxon>
    </lineage>
</organism>
<dbReference type="KEGG" id="pes:SOPEG_2793"/>
<dbReference type="AlphaFoldDB" id="W0HKH0"/>
<proteinExistence type="inferred from homology"/>
<keyword evidence="4 6" id="KW-1133">Transmembrane helix</keyword>
<gene>
    <name evidence="7" type="ORF">SOPEG_2793</name>
</gene>
<comment type="similarity">
    <text evidence="2">Belongs to the oxidase-dependent Fe transporter (OFeT) (TC 9.A.10.1) family.</text>
</comment>
<evidence type="ECO:0000256" key="1">
    <source>
        <dbReference type="ARBA" id="ARBA00004141"/>
    </source>
</evidence>
<dbReference type="Pfam" id="PF03239">
    <property type="entry name" value="FTR1"/>
    <property type="match status" value="1"/>
</dbReference>
<reference evidence="7 8" key="1">
    <citation type="journal article" date="2014" name="Genome Biol. Evol.">
        <title>Genome degeneration and adaptation in a nascent stage of symbiosis.</title>
        <authorList>
            <person name="Oakeson K.F."/>
            <person name="Gil R."/>
            <person name="Clayton A.L."/>
            <person name="Dunn D.M."/>
            <person name="von Niederhausern A.C."/>
            <person name="Hamil C."/>
            <person name="Aoyagi A."/>
            <person name="Duval B."/>
            <person name="Baca A."/>
            <person name="Silva F.J."/>
            <person name="Vallier A."/>
            <person name="Jackson D.G."/>
            <person name="Latorre A."/>
            <person name="Weiss R.B."/>
            <person name="Heddi A."/>
            <person name="Moya A."/>
            <person name="Dale C."/>
        </authorList>
    </citation>
    <scope>NUCLEOTIDE SEQUENCE [LARGE SCALE GENOMIC DNA]</scope>
    <source>
        <strain evidence="8">none</strain>
    </source>
</reference>
<dbReference type="InterPro" id="IPR004923">
    <property type="entry name" value="FTR1/Fip1/EfeU"/>
</dbReference>
<evidence type="ECO:0000256" key="2">
    <source>
        <dbReference type="ARBA" id="ARBA00008333"/>
    </source>
</evidence>
<dbReference type="eggNOG" id="COG0672">
    <property type="taxonomic scope" value="Bacteria"/>
</dbReference>
<evidence type="ECO:0000256" key="4">
    <source>
        <dbReference type="ARBA" id="ARBA00022989"/>
    </source>
</evidence>
<keyword evidence="5 6" id="KW-0472">Membrane</keyword>
<dbReference type="RefSeq" id="WP_025245959.1">
    <property type="nucleotide sequence ID" value="NZ_CP006568.1"/>
</dbReference>
<dbReference type="PANTHER" id="PTHR31632">
    <property type="entry name" value="IRON TRANSPORTER FTH1"/>
    <property type="match status" value="1"/>
</dbReference>
<dbReference type="GO" id="GO:0033573">
    <property type="term" value="C:high-affinity iron permease complex"/>
    <property type="evidence" value="ECO:0007669"/>
    <property type="project" value="InterPro"/>
</dbReference>
<dbReference type="STRING" id="2342.SOPEG_2793"/>
<protein>
    <submittedName>
        <fullName evidence="7">Ferrous iron transport permease EfeU</fullName>
    </submittedName>
</protein>